<organism evidence="1 2">
    <name type="scientific">Rhabditophanes sp. KR3021</name>
    <dbReference type="NCBI Taxonomy" id="114890"/>
    <lineage>
        <taxon>Eukaryota</taxon>
        <taxon>Metazoa</taxon>
        <taxon>Ecdysozoa</taxon>
        <taxon>Nematoda</taxon>
        <taxon>Chromadorea</taxon>
        <taxon>Rhabditida</taxon>
        <taxon>Tylenchina</taxon>
        <taxon>Panagrolaimomorpha</taxon>
        <taxon>Strongyloidoidea</taxon>
        <taxon>Alloionematidae</taxon>
        <taxon>Rhabditophanes</taxon>
    </lineage>
</organism>
<proteinExistence type="predicted"/>
<evidence type="ECO:0000313" key="1">
    <source>
        <dbReference type="Proteomes" id="UP000095286"/>
    </source>
</evidence>
<protein>
    <submittedName>
        <fullName evidence="2">7TM_GPCR_Srx domain-containing protein</fullName>
    </submittedName>
</protein>
<dbReference type="Proteomes" id="UP000095286">
    <property type="component" value="Unplaced"/>
</dbReference>
<evidence type="ECO:0000313" key="2">
    <source>
        <dbReference type="WBParaSite" id="RSKR_0000015650.1"/>
    </source>
</evidence>
<name>A0AC35TFZ0_9BILA</name>
<reference evidence="2" key="1">
    <citation type="submission" date="2016-11" db="UniProtKB">
        <authorList>
            <consortium name="WormBaseParasite"/>
        </authorList>
    </citation>
    <scope>IDENTIFICATION</scope>
    <source>
        <strain evidence="2">KR3021</strain>
    </source>
</reference>
<dbReference type="WBParaSite" id="RSKR_0000015650.1">
    <property type="protein sequence ID" value="RSKR_0000015650.1"/>
    <property type="gene ID" value="RSKR_0000015650"/>
</dbReference>
<sequence>MNTWLKGVNGLISLIGITINVWCFWFHSLREHKKIYHYLFMRIFVSNAMTLTIERTFEIVSFISDDDMIEKISFAFGSVSLFFYYLGTYLRLFLAVARFQGCVLGFNINEIYTIWIRKHLLVVLFLITLATIVLFTIPNTCTYHLNDSVWEFELTDFCKKASFFIDFILVNIILAICLISDFLVLAKVFYLKYKRSSNVVGILPQVNIKNLLRNADKMQYRLVFQTLFPNLLLCGTIFMYYFLEPQFHDDANVVYVLKTMTFTIYHAVDGLVNENIFI</sequence>
<accession>A0AC35TFZ0</accession>